<comment type="catalytic activity">
    <reaction evidence="1">
        <text>ATP + protein L-histidine = ADP + protein N-phospho-L-histidine.</text>
        <dbReference type="EC" id="2.7.13.3"/>
    </reaction>
</comment>
<feature type="transmembrane region" description="Helical" evidence="11">
    <location>
        <begin position="20"/>
        <end position="41"/>
    </location>
</feature>
<dbReference type="PROSITE" id="PS50109">
    <property type="entry name" value="HIS_KIN"/>
    <property type="match status" value="1"/>
</dbReference>
<dbReference type="PROSITE" id="PS50885">
    <property type="entry name" value="HAMP"/>
    <property type="match status" value="1"/>
</dbReference>
<dbReference type="InterPro" id="IPR003594">
    <property type="entry name" value="HATPase_dom"/>
</dbReference>
<dbReference type="AlphaFoldDB" id="A0A0W7Z3H6"/>
<keyword evidence="4" id="KW-0597">Phosphoprotein</keyword>
<dbReference type="SUPFAM" id="SSF55874">
    <property type="entry name" value="ATPase domain of HSP90 chaperone/DNA topoisomerase II/histidine kinase"/>
    <property type="match status" value="1"/>
</dbReference>
<evidence type="ECO:0000256" key="11">
    <source>
        <dbReference type="SAM" id="Phobius"/>
    </source>
</evidence>
<dbReference type="EMBL" id="LPXH01000018">
    <property type="protein sequence ID" value="KUF41847.1"/>
    <property type="molecule type" value="Genomic_DNA"/>
</dbReference>
<dbReference type="PANTHER" id="PTHR45436">
    <property type="entry name" value="SENSOR HISTIDINE KINASE YKOH"/>
    <property type="match status" value="1"/>
</dbReference>
<dbReference type="Gene3D" id="1.10.287.130">
    <property type="match status" value="1"/>
</dbReference>
<evidence type="ECO:0000259" key="12">
    <source>
        <dbReference type="PROSITE" id="PS50109"/>
    </source>
</evidence>
<keyword evidence="5" id="KW-0808">Transferase</keyword>
<evidence type="ECO:0000256" key="6">
    <source>
        <dbReference type="ARBA" id="ARBA00022692"/>
    </source>
</evidence>
<keyword evidence="10 11" id="KW-0472">Membrane</keyword>
<dbReference type="OrthoDB" id="9809766at2"/>
<reference evidence="14 17" key="2">
    <citation type="submission" date="2017-03" db="EMBL/GenBank/DDBJ databases">
        <title>Rapid Whole Genome Sequencing of Comamonas kerstersii Causing Continuous ambulatory Peritoneal Dialysis-Associated Peritonitis.</title>
        <authorList>
            <person name="Zheng B."/>
        </authorList>
    </citation>
    <scope>NUCLEOTIDE SEQUENCE [LARGE SCALE GENOMIC DNA]</scope>
    <source>
        <strain evidence="14 17">8943</strain>
    </source>
</reference>
<dbReference type="GO" id="GO:0005886">
    <property type="term" value="C:plasma membrane"/>
    <property type="evidence" value="ECO:0007669"/>
    <property type="project" value="TreeGrafter"/>
</dbReference>
<dbReference type="InterPro" id="IPR050428">
    <property type="entry name" value="TCS_sensor_his_kinase"/>
</dbReference>
<evidence type="ECO:0000256" key="9">
    <source>
        <dbReference type="ARBA" id="ARBA00023012"/>
    </source>
</evidence>
<dbReference type="Proteomes" id="UP000053300">
    <property type="component" value="Unassembled WGS sequence"/>
</dbReference>
<gene>
    <name evidence="15" type="ORF">AS359_05250</name>
    <name evidence="14" type="ORF">B5M06_00775</name>
</gene>
<dbReference type="Pfam" id="PF00672">
    <property type="entry name" value="HAMP"/>
    <property type="match status" value="1"/>
</dbReference>
<dbReference type="STRING" id="225992.B5M06_00775"/>
<dbReference type="Gene3D" id="6.10.340.10">
    <property type="match status" value="1"/>
</dbReference>
<dbReference type="GO" id="GO:0000155">
    <property type="term" value="F:phosphorelay sensor kinase activity"/>
    <property type="evidence" value="ECO:0007669"/>
    <property type="project" value="InterPro"/>
</dbReference>
<feature type="domain" description="Histidine kinase" evidence="12">
    <location>
        <begin position="248"/>
        <end position="462"/>
    </location>
</feature>
<dbReference type="Proteomes" id="UP000242792">
    <property type="component" value="Chromosome"/>
</dbReference>
<proteinExistence type="predicted"/>
<keyword evidence="7 14" id="KW-0418">Kinase</keyword>
<sequence>MTSPRLKGLQHTWQSSSFRLALGFGIMVLAILAGIFSVYYVEIVGRVSQQLDDYAMRTSKRLLSTYAQQGPLGLKNEIDTLLADGIDSQTEVLILQSADGQVWAGNAVATLAGLQPGPHLQDVALEQETRSFMGRVQLHLLDDGRYLLAGSDLQPLTDIRDRYFKATGTALALVIVLSLAAALGFRRLMDQRAAALRRAMHQAGKGNLHFRLPPNAHQDEFSRLEQDINTMLEQLEQLVHGIRHVSNMVAHNLRTPLNRTLRHIQAATDGPPALRQAQLELAQAELQQLSRLFTKMLLLAEVESGIGQQRFERMAIRTVLQDVLEYYEPIFVERGVQLHTHWDCEGWVMAESHLLANALSNLLDNFLKYGGNTEGLLQLDVRLYQQQGQVILLLRDHGHGVPEEVLPRLGSHFFRASSHQHLPGHGIGLASVRAIMQLHQGSIVWRNASPGLETRITLPAAS</sequence>
<dbReference type="InterPro" id="IPR003661">
    <property type="entry name" value="HisK_dim/P_dom"/>
</dbReference>
<protein>
    <recommendedName>
        <fullName evidence="3">histidine kinase</fullName>
        <ecNumber evidence="3">2.7.13.3</ecNumber>
    </recommendedName>
</protein>
<organism evidence="15 16">
    <name type="scientific">Comamonas kerstersii</name>
    <dbReference type="NCBI Taxonomy" id="225992"/>
    <lineage>
        <taxon>Bacteria</taxon>
        <taxon>Pseudomonadati</taxon>
        <taxon>Pseudomonadota</taxon>
        <taxon>Betaproteobacteria</taxon>
        <taxon>Burkholderiales</taxon>
        <taxon>Comamonadaceae</taxon>
        <taxon>Comamonas</taxon>
    </lineage>
</organism>
<evidence type="ECO:0000256" key="4">
    <source>
        <dbReference type="ARBA" id="ARBA00022553"/>
    </source>
</evidence>
<dbReference type="SMART" id="SM00387">
    <property type="entry name" value="HATPase_c"/>
    <property type="match status" value="1"/>
</dbReference>
<dbReference type="Pfam" id="PF00512">
    <property type="entry name" value="HisKA"/>
    <property type="match status" value="1"/>
</dbReference>
<dbReference type="RefSeq" id="WP_054064920.1">
    <property type="nucleotide sequence ID" value="NZ_CP020121.1"/>
</dbReference>
<dbReference type="InterPro" id="IPR036097">
    <property type="entry name" value="HisK_dim/P_sf"/>
</dbReference>
<dbReference type="GeneID" id="83037848"/>
<dbReference type="InterPro" id="IPR036890">
    <property type="entry name" value="HATPase_C_sf"/>
</dbReference>
<dbReference type="Gene3D" id="3.30.565.10">
    <property type="entry name" value="Histidine kinase-like ATPase, C-terminal domain"/>
    <property type="match status" value="1"/>
</dbReference>
<evidence type="ECO:0000313" key="17">
    <source>
        <dbReference type="Proteomes" id="UP000242792"/>
    </source>
</evidence>
<dbReference type="KEGG" id="cke:B5M06_00775"/>
<evidence type="ECO:0000256" key="7">
    <source>
        <dbReference type="ARBA" id="ARBA00022777"/>
    </source>
</evidence>
<dbReference type="InterPro" id="IPR004358">
    <property type="entry name" value="Sig_transdc_His_kin-like_C"/>
</dbReference>
<dbReference type="EC" id="2.7.13.3" evidence="3"/>
<dbReference type="PANTHER" id="PTHR45436:SF8">
    <property type="entry name" value="HISTIDINE KINASE"/>
    <property type="match status" value="1"/>
</dbReference>
<evidence type="ECO:0000259" key="13">
    <source>
        <dbReference type="PROSITE" id="PS50885"/>
    </source>
</evidence>
<keyword evidence="6 11" id="KW-0812">Transmembrane</keyword>
<evidence type="ECO:0000313" key="14">
    <source>
        <dbReference type="EMBL" id="AQZ97015.1"/>
    </source>
</evidence>
<dbReference type="CDD" id="cd06225">
    <property type="entry name" value="HAMP"/>
    <property type="match status" value="1"/>
</dbReference>
<dbReference type="Pfam" id="PF02518">
    <property type="entry name" value="HATPase_c"/>
    <property type="match status" value="1"/>
</dbReference>
<evidence type="ECO:0000256" key="5">
    <source>
        <dbReference type="ARBA" id="ARBA00022679"/>
    </source>
</evidence>
<dbReference type="PRINTS" id="PR00344">
    <property type="entry name" value="BCTRLSENSOR"/>
</dbReference>
<name>A0A0W7Z3H6_9BURK</name>
<keyword evidence="8 11" id="KW-1133">Transmembrane helix</keyword>
<evidence type="ECO:0000256" key="3">
    <source>
        <dbReference type="ARBA" id="ARBA00012438"/>
    </source>
</evidence>
<dbReference type="EMBL" id="CP020121">
    <property type="protein sequence ID" value="AQZ97015.1"/>
    <property type="molecule type" value="Genomic_DNA"/>
</dbReference>
<feature type="domain" description="HAMP" evidence="13">
    <location>
        <begin position="187"/>
        <end position="240"/>
    </location>
</feature>
<dbReference type="SUPFAM" id="SSF47384">
    <property type="entry name" value="Homodimeric domain of signal transducing histidine kinase"/>
    <property type="match status" value="1"/>
</dbReference>
<keyword evidence="16" id="KW-1185">Reference proteome</keyword>
<evidence type="ECO:0000313" key="16">
    <source>
        <dbReference type="Proteomes" id="UP000053300"/>
    </source>
</evidence>
<keyword evidence="9" id="KW-0902">Two-component regulatory system</keyword>
<evidence type="ECO:0000256" key="8">
    <source>
        <dbReference type="ARBA" id="ARBA00022989"/>
    </source>
</evidence>
<feature type="transmembrane region" description="Helical" evidence="11">
    <location>
        <begin position="163"/>
        <end position="185"/>
    </location>
</feature>
<comment type="subcellular location">
    <subcellularLocation>
        <location evidence="2">Membrane</location>
    </subcellularLocation>
</comment>
<evidence type="ECO:0000313" key="15">
    <source>
        <dbReference type="EMBL" id="KUF41847.1"/>
    </source>
</evidence>
<accession>A0A1V0BAQ6</accession>
<dbReference type="CDD" id="cd00082">
    <property type="entry name" value="HisKA"/>
    <property type="match status" value="1"/>
</dbReference>
<dbReference type="InterPro" id="IPR003660">
    <property type="entry name" value="HAMP_dom"/>
</dbReference>
<evidence type="ECO:0000256" key="2">
    <source>
        <dbReference type="ARBA" id="ARBA00004370"/>
    </source>
</evidence>
<accession>A0A0W7Z3H6</accession>
<reference evidence="15 16" key="1">
    <citation type="submission" date="2015-12" db="EMBL/GenBank/DDBJ databases">
        <title>Complete genome sequence of a multi-drug resistant strain Acidovorax sp. 12322-1.</title>
        <authorList>
            <person name="Ming D."/>
            <person name="Wang M."/>
            <person name="Hu S."/>
            <person name="Zhou Y."/>
            <person name="Jiang T."/>
        </authorList>
    </citation>
    <scope>NUCLEOTIDE SEQUENCE [LARGE SCALE GENOMIC DNA]</scope>
    <source>
        <strain evidence="15 16">12322-1</strain>
    </source>
</reference>
<dbReference type="SMART" id="SM00304">
    <property type="entry name" value="HAMP"/>
    <property type="match status" value="1"/>
</dbReference>
<evidence type="ECO:0000256" key="10">
    <source>
        <dbReference type="ARBA" id="ARBA00023136"/>
    </source>
</evidence>
<dbReference type="InterPro" id="IPR005467">
    <property type="entry name" value="His_kinase_dom"/>
</dbReference>
<evidence type="ECO:0000256" key="1">
    <source>
        <dbReference type="ARBA" id="ARBA00000085"/>
    </source>
</evidence>